<dbReference type="Gene3D" id="2.40.10.500">
    <property type="match status" value="1"/>
</dbReference>
<dbReference type="PANTHER" id="PTHR40274:SF3">
    <property type="entry name" value="VIRGINIAMYCIN B LYASE"/>
    <property type="match status" value="1"/>
</dbReference>
<name>A0ABR9V390_9CHRO</name>
<evidence type="ECO:0000313" key="2">
    <source>
        <dbReference type="Proteomes" id="UP000654604"/>
    </source>
</evidence>
<dbReference type="Proteomes" id="UP000654604">
    <property type="component" value="Unassembled WGS sequence"/>
</dbReference>
<proteinExistence type="predicted"/>
<dbReference type="InterPro" id="IPR011042">
    <property type="entry name" value="6-blade_b-propeller_TolB-like"/>
</dbReference>
<dbReference type="InterPro" id="IPR051344">
    <property type="entry name" value="Vgb"/>
</dbReference>
<evidence type="ECO:0000313" key="1">
    <source>
        <dbReference type="EMBL" id="MBE9222363.1"/>
    </source>
</evidence>
<sequence length="410" mass="43440">MNPELSLYVSNVNNTFGVGPVVLITLDENLNIASAGPNFEAGTFYSSILEYDATTGQFIRDFVPQGTEVESDFGIFARAFAQRFQNQESIFFSSGITFKDGILYANDQGYQVNANDPENTRYGRIVKYDATTGEFLGEFISGFDLTANGLNFPEDLLFGPDGDLYISGLGGGGVQKFDGETGAYEATIIETNPFTSRDLIAAGLNFGPDGNLYISSVLNDNSIIRYNLESGAVEQFISPEFAPQIPSGSTFTPDNRLFLNGTFVSLDGSPVTIQQFDALTGQSEGFFVPPNNNGGLTSASRMIFDGEGNLYVSDFNGSQIVKFDSSGNPVDGGIFVPSGSGGLNNPGGIGFSDASQSIMTYDDALSLLETIFSRSLGGSESLSPSLIPAGFDNSFGAETAPLAASSSPFG</sequence>
<dbReference type="Gene3D" id="2.120.10.30">
    <property type="entry name" value="TolB, C-terminal domain"/>
    <property type="match status" value="1"/>
</dbReference>
<dbReference type="EMBL" id="JADEWC010000011">
    <property type="protein sequence ID" value="MBE9222363.1"/>
    <property type="molecule type" value="Genomic_DNA"/>
</dbReference>
<keyword evidence="2" id="KW-1185">Reference proteome</keyword>
<accession>A0ABR9V390</accession>
<protein>
    <submittedName>
        <fullName evidence="1">Uncharacterized protein</fullName>
    </submittedName>
</protein>
<organism evidence="1 2">
    <name type="scientific">Cyanobacterium stanieri LEGE 03274</name>
    <dbReference type="NCBI Taxonomy" id="1828756"/>
    <lineage>
        <taxon>Bacteria</taxon>
        <taxon>Bacillati</taxon>
        <taxon>Cyanobacteriota</taxon>
        <taxon>Cyanophyceae</taxon>
        <taxon>Oscillatoriophycideae</taxon>
        <taxon>Chroococcales</taxon>
        <taxon>Geminocystaceae</taxon>
        <taxon>Cyanobacterium</taxon>
    </lineage>
</organism>
<gene>
    <name evidence="1" type="ORF">IQ215_06600</name>
</gene>
<dbReference type="PANTHER" id="PTHR40274">
    <property type="entry name" value="VIRGINIAMYCIN B LYASE"/>
    <property type="match status" value="1"/>
</dbReference>
<dbReference type="SUPFAM" id="SSF63829">
    <property type="entry name" value="Calcium-dependent phosphotriesterase"/>
    <property type="match status" value="1"/>
</dbReference>
<dbReference type="RefSeq" id="WP_193800524.1">
    <property type="nucleotide sequence ID" value="NZ_JADEWC010000011.1"/>
</dbReference>
<comment type="caution">
    <text evidence="1">The sequence shown here is derived from an EMBL/GenBank/DDBJ whole genome shotgun (WGS) entry which is preliminary data.</text>
</comment>
<reference evidence="1 2" key="1">
    <citation type="submission" date="2020-10" db="EMBL/GenBank/DDBJ databases">
        <authorList>
            <person name="Castelo-Branco R."/>
            <person name="Eusebio N."/>
            <person name="Adriana R."/>
            <person name="Vieira A."/>
            <person name="Brugerolle De Fraissinette N."/>
            <person name="Rezende De Castro R."/>
            <person name="Schneider M.P."/>
            <person name="Vasconcelos V."/>
            <person name="Leao P.N."/>
        </authorList>
    </citation>
    <scope>NUCLEOTIDE SEQUENCE [LARGE SCALE GENOMIC DNA]</scope>
    <source>
        <strain evidence="1 2">LEGE 03274</strain>
    </source>
</reference>